<evidence type="ECO:0000256" key="7">
    <source>
        <dbReference type="ARBA" id="ARBA00022993"/>
    </source>
</evidence>
<dbReference type="PANTHER" id="PTHR21342:SF1">
    <property type="entry name" value="PHOSPHOPANTETHEINE ADENYLYLTRANSFERASE"/>
    <property type="match status" value="1"/>
</dbReference>
<feature type="binding site" evidence="9">
    <location>
        <position position="98"/>
    </location>
    <ligand>
        <name>ATP</name>
        <dbReference type="ChEBI" id="CHEBI:30616"/>
    </ligand>
</feature>
<evidence type="ECO:0000256" key="5">
    <source>
        <dbReference type="ARBA" id="ARBA00022840"/>
    </source>
</evidence>
<keyword evidence="2 9" id="KW-0808">Transferase</keyword>
<comment type="pathway">
    <text evidence="9">Cofactor biosynthesis; coenzyme A biosynthesis; CoA from (R)-pantothenate: step 4/5.</text>
</comment>
<organism evidence="11 12">
    <name type="scientific">Clostridium thermobutyricum</name>
    <dbReference type="NCBI Taxonomy" id="29372"/>
    <lineage>
        <taxon>Bacteria</taxon>
        <taxon>Bacillati</taxon>
        <taxon>Bacillota</taxon>
        <taxon>Clostridia</taxon>
        <taxon>Eubacteriales</taxon>
        <taxon>Clostridiaceae</taxon>
        <taxon>Clostridium</taxon>
    </lineage>
</organism>
<dbReference type="NCBIfam" id="TIGR01510">
    <property type="entry name" value="coaD_prev_kdtB"/>
    <property type="match status" value="1"/>
</dbReference>
<evidence type="ECO:0000256" key="1">
    <source>
        <dbReference type="ARBA" id="ARBA00022490"/>
    </source>
</evidence>
<feature type="binding site" evidence="9">
    <location>
        <position position="17"/>
    </location>
    <ligand>
        <name>ATP</name>
        <dbReference type="ChEBI" id="CHEBI:30616"/>
    </ligand>
</feature>
<evidence type="ECO:0000256" key="6">
    <source>
        <dbReference type="ARBA" id="ARBA00022842"/>
    </source>
</evidence>
<dbReference type="PATRIC" id="fig|999411.4.peg.957"/>
<dbReference type="PRINTS" id="PR01020">
    <property type="entry name" value="LPSBIOSNTHSS"/>
</dbReference>
<dbReference type="InterPro" id="IPR004821">
    <property type="entry name" value="Cyt_trans-like"/>
</dbReference>
<feature type="binding site" evidence="9">
    <location>
        <position position="73"/>
    </location>
    <ligand>
        <name>substrate</name>
    </ligand>
</feature>
<accession>N9WFW6</accession>
<sequence>MKIAVYPGSFDPITNGHLDIIKRGTKIFDKVIVAILVNVDKKGLFSVEERKELILKATKDIEGIEVIDFDGLLVDLLKEKEINVILKGLRNSTDFEYENTMDKINKKLNKDVETIFMISESEKSYISSSAVKQICRFGGEIDGMVPDSIKDDIEKKMRCK</sequence>
<evidence type="ECO:0000259" key="10">
    <source>
        <dbReference type="Pfam" id="PF01467"/>
    </source>
</evidence>
<evidence type="ECO:0000256" key="4">
    <source>
        <dbReference type="ARBA" id="ARBA00022741"/>
    </source>
</evidence>
<evidence type="ECO:0000256" key="9">
    <source>
        <dbReference type="HAMAP-Rule" id="MF_00151"/>
    </source>
</evidence>
<keyword evidence="5 9" id="KW-0067">ATP-binding</keyword>
<keyword evidence="3 9" id="KW-0548">Nucleotidyltransferase</keyword>
<dbReference type="EC" id="2.7.7.3" evidence="9"/>
<comment type="function">
    <text evidence="9">Reversibly transfers an adenylyl group from ATP to 4'-phosphopantetheine, yielding dephospho-CoA (dPCoA) and pyrophosphate.</text>
</comment>
<dbReference type="UniPathway" id="UPA00241">
    <property type="reaction ID" value="UER00355"/>
</dbReference>
<evidence type="ECO:0000313" key="11">
    <source>
        <dbReference type="EMBL" id="ENZ01750.1"/>
    </source>
</evidence>
<dbReference type="GO" id="GO:0005524">
    <property type="term" value="F:ATP binding"/>
    <property type="evidence" value="ECO:0007669"/>
    <property type="project" value="UniProtKB-KW"/>
</dbReference>
<comment type="subcellular location">
    <subcellularLocation>
        <location evidence="9">Cytoplasm</location>
    </subcellularLocation>
</comment>
<protein>
    <recommendedName>
        <fullName evidence="9">Phosphopantetheine adenylyltransferase</fullName>
        <ecNumber evidence="9">2.7.7.3</ecNumber>
    </recommendedName>
    <alternativeName>
        <fullName evidence="9">Dephospho-CoA pyrophosphorylase</fullName>
    </alternativeName>
    <alternativeName>
        <fullName evidence="9">Pantetheine-phosphate adenylyltransferase</fullName>
        <shortName evidence="9">PPAT</shortName>
    </alternativeName>
</protein>
<keyword evidence="12" id="KW-1185">Reference proteome</keyword>
<evidence type="ECO:0000256" key="3">
    <source>
        <dbReference type="ARBA" id="ARBA00022695"/>
    </source>
</evidence>
<keyword evidence="7 9" id="KW-0173">Coenzyme A biosynthesis</keyword>
<feature type="binding site" evidence="9">
    <location>
        <begin position="88"/>
        <end position="90"/>
    </location>
    <ligand>
        <name>ATP</name>
        <dbReference type="ChEBI" id="CHEBI:30616"/>
    </ligand>
</feature>
<dbReference type="eggNOG" id="COG0669">
    <property type="taxonomic scope" value="Bacteria"/>
</dbReference>
<proteinExistence type="inferred from homology"/>
<dbReference type="GO" id="GO:0004595">
    <property type="term" value="F:pantetheine-phosphate adenylyltransferase activity"/>
    <property type="evidence" value="ECO:0007669"/>
    <property type="project" value="UniProtKB-UniRule"/>
</dbReference>
<dbReference type="GO" id="GO:0005737">
    <property type="term" value="C:cytoplasm"/>
    <property type="evidence" value="ECO:0007669"/>
    <property type="project" value="UniProtKB-SubCell"/>
</dbReference>
<keyword evidence="6 9" id="KW-0460">Magnesium</keyword>
<comment type="subunit">
    <text evidence="9">Homohexamer.</text>
</comment>
<dbReference type="EMBL" id="AGYT01000008">
    <property type="protein sequence ID" value="ENZ01750.1"/>
    <property type="molecule type" value="Genomic_DNA"/>
</dbReference>
<dbReference type="HOGENOM" id="CLU_100149_0_1_9"/>
<comment type="cofactor">
    <cofactor evidence="9">
        <name>Mg(2+)</name>
        <dbReference type="ChEBI" id="CHEBI:18420"/>
    </cofactor>
</comment>
<dbReference type="HAMAP" id="MF_00151">
    <property type="entry name" value="PPAT_bact"/>
    <property type="match status" value="1"/>
</dbReference>
<keyword evidence="1 9" id="KW-0963">Cytoplasm</keyword>
<dbReference type="SUPFAM" id="SSF52374">
    <property type="entry name" value="Nucleotidylyl transferase"/>
    <property type="match status" value="1"/>
</dbReference>
<gene>
    <name evidence="9" type="primary">coaD</name>
    <name evidence="11" type="ORF">HMPREF1092_00984</name>
</gene>
<feature type="domain" description="Cytidyltransferase-like" evidence="10">
    <location>
        <begin position="5"/>
        <end position="133"/>
    </location>
</feature>
<dbReference type="Gene3D" id="3.40.50.620">
    <property type="entry name" value="HUPs"/>
    <property type="match status" value="1"/>
</dbReference>
<feature type="binding site" evidence="9">
    <location>
        <begin position="9"/>
        <end position="10"/>
    </location>
    <ligand>
        <name>ATP</name>
        <dbReference type="ChEBI" id="CHEBI:30616"/>
    </ligand>
</feature>
<feature type="binding site" evidence="9">
    <location>
        <position position="87"/>
    </location>
    <ligand>
        <name>substrate</name>
    </ligand>
</feature>
<feature type="binding site" evidence="9">
    <location>
        <position position="41"/>
    </location>
    <ligand>
        <name>substrate</name>
    </ligand>
</feature>
<dbReference type="PANTHER" id="PTHR21342">
    <property type="entry name" value="PHOSPHOPANTETHEINE ADENYLYLTRANSFERASE"/>
    <property type="match status" value="1"/>
</dbReference>
<comment type="catalytic activity">
    <reaction evidence="8 9">
        <text>(R)-4'-phosphopantetheine + ATP + H(+) = 3'-dephospho-CoA + diphosphate</text>
        <dbReference type="Rhea" id="RHEA:19801"/>
        <dbReference type="ChEBI" id="CHEBI:15378"/>
        <dbReference type="ChEBI" id="CHEBI:30616"/>
        <dbReference type="ChEBI" id="CHEBI:33019"/>
        <dbReference type="ChEBI" id="CHEBI:57328"/>
        <dbReference type="ChEBI" id="CHEBI:61723"/>
        <dbReference type="EC" id="2.7.7.3"/>
    </reaction>
</comment>
<dbReference type="AlphaFoldDB" id="N9WFW6"/>
<dbReference type="RefSeq" id="WP_002597486.1">
    <property type="nucleotide sequence ID" value="NZ_KB850956.1"/>
</dbReference>
<feature type="binding site" evidence="9">
    <location>
        <begin position="123"/>
        <end position="129"/>
    </location>
    <ligand>
        <name>ATP</name>
        <dbReference type="ChEBI" id="CHEBI:30616"/>
    </ligand>
</feature>
<dbReference type="Pfam" id="PF01467">
    <property type="entry name" value="CTP_transf_like"/>
    <property type="match status" value="1"/>
</dbReference>
<dbReference type="Proteomes" id="UP000013097">
    <property type="component" value="Unassembled WGS sequence"/>
</dbReference>
<reference evidence="11 12" key="1">
    <citation type="submission" date="2013-01" db="EMBL/GenBank/DDBJ databases">
        <title>The Genome Sequence of Clostridium colicanis 209318.</title>
        <authorList>
            <consortium name="The Broad Institute Genome Sequencing Platform"/>
            <person name="Earl A."/>
            <person name="Ward D."/>
            <person name="Feldgarden M."/>
            <person name="Gevers D."/>
            <person name="Courvalin P."/>
            <person name="Lambert T."/>
            <person name="Walker B."/>
            <person name="Young S.K."/>
            <person name="Zeng Q."/>
            <person name="Gargeya S."/>
            <person name="Fitzgerald M."/>
            <person name="Haas B."/>
            <person name="Abouelleil A."/>
            <person name="Alvarado L."/>
            <person name="Arachchi H.M."/>
            <person name="Berlin A.M."/>
            <person name="Chapman S.B."/>
            <person name="Dewar J."/>
            <person name="Goldberg J."/>
            <person name="Griggs A."/>
            <person name="Gujja S."/>
            <person name="Hansen M."/>
            <person name="Howarth C."/>
            <person name="Imamovic A."/>
            <person name="Larimer J."/>
            <person name="McCowan C."/>
            <person name="Murphy C."/>
            <person name="Neiman D."/>
            <person name="Pearson M."/>
            <person name="Priest M."/>
            <person name="Roberts A."/>
            <person name="Saif S."/>
            <person name="Shea T."/>
            <person name="Sisk P."/>
            <person name="Sykes S."/>
            <person name="Wortman J."/>
            <person name="Nusbaum C."/>
            <person name="Birren B."/>
        </authorList>
    </citation>
    <scope>NUCLEOTIDE SEQUENCE [LARGE SCALE GENOMIC DNA]</scope>
    <source>
        <strain evidence="11 12">209318</strain>
    </source>
</reference>
<comment type="similarity">
    <text evidence="9">Belongs to the bacterial CoaD family.</text>
</comment>
<keyword evidence="4 9" id="KW-0547">Nucleotide-binding</keyword>
<dbReference type="GO" id="GO:0015937">
    <property type="term" value="P:coenzyme A biosynthetic process"/>
    <property type="evidence" value="ECO:0007669"/>
    <property type="project" value="UniProtKB-UniRule"/>
</dbReference>
<dbReference type="NCBIfam" id="TIGR00125">
    <property type="entry name" value="cyt_tran_rel"/>
    <property type="match status" value="1"/>
</dbReference>
<dbReference type="InterPro" id="IPR014729">
    <property type="entry name" value="Rossmann-like_a/b/a_fold"/>
</dbReference>
<name>N9WFW6_9CLOT</name>
<evidence type="ECO:0000256" key="8">
    <source>
        <dbReference type="ARBA" id="ARBA00029346"/>
    </source>
</evidence>
<comment type="caution">
    <text evidence="11">The sequence shown here is derived from an EMBL/GenBank/DDBJ whole genome shotgun (WGS) entry which is preliminary data.</text>
</comment>
<dbReference type="InterPro" id="IPR001980">
    <property type="entry name" value="PPAT"/>
</dbReference>
<feature type="binding site" evidence="9">
    <location>
        <position position="9"/>
    </location>
    <ligand>
        <name>substrate</name>
    </ligand>
</feature>
<feature type="site" description="Transition state stabilizer" evidence="9">
    <location>
        <position position="17"/>
    </location>
</feature>
<evidence type="ECO:0000313" key="12">
    <source>
        <dbReference type="Proteomes" id="UP000013097"/>
    </source>
</evidence>
<evidence type="ECO:0000256" key="2">
    <source>
        <dbReference type="ARBA" id="ARBA00022679"/>
    </source>
</evidence>
<dbReference type="CDD" id="cd02163">
    <property type="entry name" value="PPAT"/>
    <property type="match status" value="1"/>
</dbReference>